<dbReference type="EMBL" id="JAPEUY010000007">
    <property type="protein sequence ID" value="KAJ4371548.1"/>
    <property type="molecule type" value="Genomic_DNA"/>
</dbReference>
<name>A0A9W9CMT0_9PLEO</name>
<dbReference type="OrthoDB" id="3515453at2759"/>
<feature type="domain" description="DUF7907" evidence="1">
    <location>
        <begin position="24"/>
        <end position="204"/>
    </location>
</feature>
<dbReference type="AlphaFoldDB" id="A0A9W9CMT0"/>
<gene>
    <name evidence="2" type="ORF">N0V83_004767</name>
</gene>
<dbReference type="InterPro" id="IPR057229">
    <property type="entry name" value="DUF7907"/>
</dbReference>
<evidence type="ECO:0000259" key="1">
    <source>
        <dbReference type="Pfam" id="PF25484"/>
    </source>
</evidence>
<evidence type="ECO:0000313" key="3">
    <source>
        <dbReference type="Proteomes" id="UP001140560"/>
    </source>
</evidence>
<accession>A0A9W9CMT0</accession>
<proteinExistence type="predicted"/>
<dbReference type="Pfam" id="PF25484">
    <property type="entry name" value="DUF7907"/>
    <property type="match status" value="1"/>
</dbReference>
<organism evidence="2 3">
    <name type="scientific">Neocucurbitaria cava</name>
    <dbReference type="NCBI Taxonomy" id="798079"/>
    <lineage>
        <taxon>Eukaryota</taxon>
        <taxon>Fungi</taxon>
        <taxon>Dikarya</taxon>
        <taxon>Ascomycota</taxon>
        <taxon>Pezizomycotina</taxon>
        <taxon>Dothideomycetes</taxon>
        <taxon>Pleosporomycetidae</taxon>
        <taxon>Pleosporales</taxon>
        <taxon>Pleosporineae</taxon>
        <taxon>Cucurbitariaceae</taxon>
        <taxon>Neocucurbitaria</taxon>
    </lineage>
</organism>
<comment type="caution">
    <text evidence="2">The sequence shown here is derived from an EMBL/GenBank/DDBJ whole genome shotgun (WGS) entry which is preliminary data.</text>
</comment>
<sequence length="206" mass="21700">MKKTTSLVASLIATASAQYYNITSPPFHLTVTSADGTTNSTLSACHTGAALESLCLSTGPPTTSKPDPIAAALFAFNTSIYSQAPAPGLGAPGVLTYSLPSIPPIPSTLFFSYDPTTDIALPILGPGDENAQQLAFADDGRLSVQGYVDWSVSPPNGTGGVREYFRWYACVTYYSGYQYEALAWGLGPGKPENPSCVSVDVRRVFV</sequence>
<protein>
    <recommendedName>
        <fullName evidence="1">DUF7907 domain-containing protein</fullName>
    </recommendedName>
</protein>
<keyword evidence="3" id="KW-1185">Reference proteome</keyword>
<dbReference type="Proteomes" id="UP001140560">
    <property type="component" value="Unassembled WGS sequence"/>
</dbReference>
<evidence type="ECO:0000313" key="2">
    <source>
        <dbReference type="EMBL" id="KAJ4371548.1"/>
    </source>
</evidence>
<reference evidence="2" key="1">
    <citation type="submission" date="2022-10" db="EMBL/GenBank/DDBJ databases">
        <title>Tapping the CABI collections for fungal endophytes: first genome assemblies for Collariella, Neodidymelliopsis, Ascochyta clinopodiicola, Didymella pomorum, Didymosphaeria variabile, Neocosmospora piperis and Neocucurbitaria cava.</title>
        <authorList>
            <person name="Hill R."/>
        </authorList>
    </citation>
    <scope>NUCLEOTIDE SEQUENCE</scope>
    <source>
        <strain evidence="2">IMI 356814</strain>
    </source>
</reference>